<comment type="subcellular location">
    <subcellularLocation>
        <location evidence="1">Cell membrane</location>
        <topology evidence="1">Multi-pass membrane protein</topology>
    </subcellularLocation>
</comment>
<dbReference type="PANTHER" id="PTHR30250">
    <property type="entry name" value="PST FAMILY PREDICTED COLANIC ACID TRANSPORTER"/>
    <property type="match status" value="1"/>
</dbReference>
<dbReference type="Pfam" id="PF01943">
    <property type="entry name" value="Polysacc_synt"/>
    <property type="match status" value="1"/>
</dbReference>
<feature type="transmembrane region" description="Helical" evidence="6">
    <location>
        <begin position="386"/>
        <end position="408"/>
    </location>
</feature>
<evidence type="ECO:0000313" key="7">
    <source>
        <dbReference type="EMBL" id="SHJ72447.1"/>
    </source>
</evidence>
<feature type="transmembrane region" description="Helical" evidence="6">
    <location>
        <begin position="152"/>
        <end position="169"/>
    </location>
</feature>
<feature type="transmembrane region" description="Helical" evidence="6">
    <location>
        <begin position="362"/>
        <end position="380"/>
    </location>
</feature>
<keyword evidence="5 6" id="KW-0472">Membrane</keyword>
<reference evidence="7 8" key="1">
    <citation type="submission" date="2016-11" db="EMBL/GenBank/DDBJ databases">
        <authorList>
            <person name="Jaros S."/>
            <person name="Januszkiewicz K."/>
            <person name="Wedrychowicz H."/>
        </authorList>
    </citation>
    <scope>NUCLEOTIDE SEQUENCE [LARGE SCALE GENOMIC DNA]</scope>
    <source>
        <strain evidence="7 8">DSM 17477</strain>
    </source>
</reference>
<feature type="transmembrane region" description="Helical" evidence="6">
    <location>
        <begin position="420"/>
        <end position="436"/>
    </location>
</feature>
<feature type="transmembrane region" description="Helical" evidence="6">
    <location>
        <begin position="295"/>
        <end position="314"/>
    </location>
</feature>
<keyword evidence="2" id="KW-1003">Cell membrane</keyword>
<name>A0A1M6LMQ6_9FIRM</name>
<evidence type="ECO:0000256" key="4">
    <source>
        <dbReference type="ARBA" id="ARBA00022989"/>
    </source>
</evidence>
<dbReference type="RefSeq" id="WP_073050583.1">
    <property type="nucleotide sequence ID" value="NZ_FQZL01000033.1"/>
</dbReference>
<dbReference type="EMBL" id="FQZL01000033">
    <property type="protein sequence ID" value="SHJ72447.1"/>
    <property type="molecule type" value="Genomic_DNA"/>
</dbReference>
<feature type="transmembrane region" description="Helical" evidence="6">
    <location>
        <begin position="114"/>
        <end position="131"/>
    </location>
</feature>
<organism evidence="7 8">
    <name type="scientific">Dethiosulfatibacter aminovorans DSM 17477</name>
    <dbReference type="NCBI Taxonomy" id="1121476"/>
    <lineage>
        <taxon>Bacteria</taxon>
        <taxon>Bacillati</taxon>
        <taxon>Bacillota</taxon>
        <taxon>Tissierellia</taxon>
        <taxon>Dethiosulfatibacter</taxon>
    </lineage>
</organism>
<evidence type="ECO:0000256" key="5">
    <source>
        <dbReference type="ARBA" id="ARBA00023136"/>
    </source>
</evidence>
<dbReference type="InterPro" id="IPR002797">
    <property type="entry name" value="Polysacc_synth"/>
</dbReference>
<feature type="transmembrane region" description="Helical" evidence="6">
    <location>
        <begin position="79"/>
        <end position="102"/>
    </location>
</feature>
<evidence type="ECO:0000313" key="8">
    <source>
        <dbReference type="Proteomes" id="UP000184052"/>
    </source>
</evidence>
<keyword evidence="8" id="KW-1185">Reference proteome</keyword>
<feature type="transmembrane region" description="Helical" evidence="6">
    <location>
        <begin position="12"/>
        <end position="35"/>
    </location>
</feature>
<feature type="transmembrane region" description="Helical" evidence="6">
    <location>
        <begin position="175"/>
        <end position="194"/>
    </location>
</feature>
<proteinExistence type="predicted"/>
<dbReference type="Proteomes" id="UP000184052">
    <property type="component" value="Unassembled WGS sequence"/>
</dbReference>
<accession>A0A1M6LMQ6</accession>
<evidence type="ECO:0000256" key="6">
    <source>
        <dbReference type="SAM" id="Phobius"/>
    </source>
</evidence>
<keyword evidence="3 6" id="KW-0812">Transmembrane</keyword>
<feature type="transmembrane region" description="Helical" evidence="6">
    <location>
        <begin position="47"/>
        <end position="67"/>
    </location>
</feature>
<dbReference type="OrthoDB" id="6017905at2"/>
<dbReference type="InterPro" id="IPR050833">
    <property type="entry name" value="Poly_Biosynth_Transport"/>
</dbReference>
<feature type="transmembrane region" description="Helical" evidence="6">
    <location>
        <begin position="215"/>
        <end position="233"/>
    </location>
</feature>
<keyword evidence="4 6" id="KW-1133">Transmembrane helix</keyword>
<evidence type="ECO:0000256" key="3">
    <source>
        <dbReference type="ARBA" id="ARBA00022692"/>
    </source>
</evidence>
<evidence type="ECO:0000256" key="2">
    <source>
        <dbReference type="ARBA" id="ARBA00022475"/>
    </source>
</evidence>
<feature type="transmembrane region" description="Helical" evidence="6">
    <location>
        <begin position="442"/>
        <end position="458"/>
    </location>
</feature>
<dbReference type="STRING" id="1121476.SAMN02745751_03218"/>
<dbReference type="AlphaFoldDB" id="A0A1M6LMQ6"/>
<evidence type="ECO:0000256" key="1">
    <source>
        <dbReference type="ARBA" id="ARBA00004651"/>
    </source>
</evidence>
<feature type="transmembrane region" description="Helical" evidence="6">
    <location>
        <begin position="253"/>
        <end position="274"/>
    </location>
</feature>
<protein>
    <submittedName>
        <fullName evidence="7">Membrane protein involved in the export of O-antigen and teichoic acid</fullName>
    </submittedName>
</protein>
<sequence>MKDSLFNKFLQFSYGSFISLFIGLGSSMLITRIISPENLGKSSMYTLAISVLMIFIVFGTDQAFVRFFYEEDMEKRPKLLFNCVEIPMIILIFVSIIILLFGSRITTYLFGEKSFTIALALVFGTIFNVFNRYGMLVIRMQQKGKRYSNAKIINKVLVFIAIILFYLVIGGQYEIIIFSNLIALVISTILIIRLEKTFWNFDNVKQLAYKHKKLDIIKFSYPLMFTTIISWLFQSFDKIALREWSTFTELGLYAASFRIIALINVIQTAFTTFWTPVCYEHYEKKPNDTQFYERMFNIVSFFMLLIAVACISGKDFIISLLGKDFKAAANIMPFLVFMPVMYTVSETTVIGVNFAKKTNWHIVIAGISCLTNLIGNGILVPKYGAIGASIATAFSYIVFFTLRTVISLHFYRIKYGLKRYYLMIMLVCLYAVFSIVNPSFIFNILVGLIVLTLMCYVYRKEIKDIYYSYVKDKKLA</sequence>
<dbReference type="PANTHER" id="PTHR30250:SF11">
    <property type="entry name" value="O-ANTIGEN TRANSPORTER-RELATED"/>
    <property type="match status" value="1"/>
</dbReference>
<dbReference type="GO" id="GO:0005886">
    <property type="term" value="C:plasma membrane"/>
    <property type="evidence" value="ECO:0007669"/>
    <property type="project" value="UniProtKB-SubCell"/>
</dbReference>
<gene>
    <name evidence="7" type="ORF">SAMN02745751_03218</name>
</gene>
<feature type="transmembrane region" description="Helical" evidence="6">
    <location>
        <begin position="334"/>
        <end position="355"/>
    </location>
</feature>